<feature type="chain" id="PRO_5020662864" evidence="1">
    <location>
        <begin position="26"/>
        <end position="160"/>
    </location>
</feature>
<dbReference type="Pfam" id="PF14109">
    <property type="entry name" value="GldH_lipo"/>
    <property type="match status" value="1"/>
</dbReference>
<reference evidence="2 3" key="1">
    <citation type="submission" date="2019-04" db="EMBL/GenBank/DDBJ databases">
        <title>Draft genome sequence of Robertkochia marina CC-AMO-30D.</title>
        <authorList>
            <person name="Hameed A."/>
            <person name="Lin S.-Y."/>
            <person name="Shahina M."/>
            <person name="Lai W.-A."/>
            <person name="Young C.-C."/>
        </authorList>
    </citation>
    <scope>NUCLEOTIDE SEQUENCE [LARGE SCALE GENOMIC DNA]</scope>
    <source>
        <strain evidence="2 3">CC-AMO-30D</strain>
    </source>
</reference>
<keyword evidence="2" id="KW-0449">Lipoprotein</keyword>
<evidence type="ECO:0000313" key="2">
    <source>
        <dbReference type="EMBL" id="THD69381.1"/>
    </source>
</evidence>
<keyword evidence="1" id="KW-0732">Signal</keyword>
<dbReference type="OrthoDB" id="982482at2"/>
<dbReference type="RefSeq" id="WP_136334871.1">
    <property type="nucleotide sequence ID" value="NZ_QXMP01000001.1"/>
</dbReference>
<feature type="signal peptide" evidence="1">
    <location>
        <begin position="1"/>
        <end position="25"/>
    </location>
</feature>
<organism evidence="2 3">
    <name type="scientific">Robertkochia marina</name>
    <dbReference type="NCBI Taxonomy" id="1227945"/>
    <lineage>
        <taxon>Bacteria</taxon>
        <taxon>Pseudomonadati</taxon>
        <taxon>Bacteroidota</taxon>
        <taxon>Flavobacteriia</taxon>
        <taxon>Flavobacteriales</taxon>
        <taxon>Flavobacteriaceae</taxon>
        <taxon>Robertkochia</taxon>
    </lineage>
</organism>
<proteinExistence type="predicted"/>
<evidence type="ECO:0000256" key="1">
    <source>
        <dbReference type="SAM" id="SignalP"/>
    </source>
</evidence>
<sequence>MHRAVILLGLLIMLGSCSGNNIAFAEYKTIGDGWDKDQAVNFNFRAPDTLNRYNLFINLRNDEKFSFSNIFLIVDMEFPQGKVITDTLEYEMARPDGEWLGKGFTDLKENKLWYKEAVQFPDTGSYEVKILHAMRKNGNVEGVRSLQGITDVGISIERLQ</sequence>
<dbReference type="NCBIfam" id="TIGR03511">
    <property type="entry name" value="GldH_lipo"/>
    <property type="match status" value="1"/>
</dbReference>
<name>A0A4S3M4W3_9FLAO</name>
<dbReference type="AlphaFoldDB" id="A0A4S3M4W3"/>
<protein>
    <submittedName>
        <fullName evidence="2">Gliding motility lipoprotein GldH</fullName>
    </submittedName>
</protein>
<dbReference type="PROSITE" id="PS51257">
    <property type="entry name" value="PROKAR_LIPOPROTEIN"/>
    <property type="match status" value="1"/>
</dbReference>
<dbReference type="InterPro" id="IPR020018">
    <property type="entry name" value="Motility-assoc_lipoprot_GldH"/>
</dbReference>
<evidence type="ECO:0000313" key="3">
    <source>
        <dbReference type="Proteomes" id="UP000305939"/>
    </source>
</evidence>
<comment type="caution">
    <text evidence="2">The sequence shown here is derived from an EMBL/GenBank/DDBJ whole genome shotgun (WGS) entry which is preliminary data.</text>
</comment>
<dbReference type="Proteomes" id="UP000305939">
    <property type="component" value="Unassembled WGS sequence"/>
</dbReference>
<accession>A0A4S3M4W3</accession>
<gene>
    <name evidence="2" type="primary">gldH</name>
    <name evidence="2" type="ORF">E7Z59_03375</name>
</gene>
<keyword evidence="3" id="KW-1185">Reference proteome</keyword>
<dbReference type="EMBL" id="SSMC01000001">
    <property type="protein sequence ID" value="THD69381.1"/>
    <property type="molecule type" value="Genomic_DNA"/>
</dbReference>